<dbReference type="Gene3D" id="2.60.60.20">
    <property type="entry name" value="PLAT/LH2 domain"/>
    <property type="match status" value="1"/>
</dbReference>
<feature type="signal peptide" evidence="1">
    <location>
        <begin position="1"/>
        <end position="19"/>
    </location>
</feature>
<dbReference type="InterPro" id="IPR036392">
    <property type="entry name" value="PLAT/LH2_dom_sf"/>
</dbReference>
<dbReference type="PANTHER" id="PTHR31718:SF31">
    <property type="entry name" value="OS01G0172800 PROTEIN"/>
    <property type="match status" value="1"/>
</dbReference>
<dbReference type="InterPro" id="IPR010417">
    <property type="entry name" value="Embryo-specific_ATS3"/>
</dbReference>
<organism evidence="2">
    <name type="scientific">Lotus japonicus</name>
    <name type="common">Lotus corniculatus var. japonicus</name>
    <dbReference type="NCBI Taxonomy" id="34305"/>
    <lineage>
        <taxon>Eukaryota</taxon>
        <taxon>Viridiplantae</taxon>
        <taxon>Streptophyta</taxon>
        <taxon>Embryophyta</taxon>
        <taxon>Tracheophyta</taxon>
        <taxon>Spermatophyta</taxon>
        <taxon>Magnoliopsida</taxon>
        <taxon>eudicotyledons</taxon>
        <taxon>Gunneridae</taxon>
        <taxon>Pentapetalae</taxon>
        <taxon>rosids</taxon>
        <taxon>fabids</taxon>
        <taxon>Fabales</taxon>
        <taxon>Fabaceae</taxon>
        <taxon>Papilionoideae</taxon>
        <taxon>50 kb inversion clade</taxon>
        <taxon>NPAAA clade</taxon>
        <taxon>Hologalegina</taxon>
        <taxon>robinioid clade</taxon>
        <taxon>Loteae</taxon>
        <taxon>Lotus</taxon>
    </lineage>
</organism>
<dbReference type="PANTHER" id="PTHR31718">
    <property type="entry name" value="PLAT DOMAIN-CONTAINING PROTEIN"/>
    <property type="match status" value="1"/>
</dbReference>
<dbReference type="CDD" id="cd00113">
    <property type="entry name" value="PLAT"/>
    <property type="match status" value="1"/>
</dbReference>
<protein>
    <submittedName>
        <fullName evidence="2">Uncharacterized protein</fullName>
    </submittedName>
</protein>
<accession>I3SMV6</accession>
<evidence type="ECO:0000256" key="1">
    <source>
        <dbReference type="SAM" id="SignalP"/>
    </source>
</evidence>
<dbReference type="SUPFAM" id="SSF49723">
    <property type="entry name" value="Lipase/lipooxygenase domain (PLAT/LH2 domain)"/>
    <property type="match status" value="1"/>
</dbReference>
<keyword evidence="1" id="KW-0732">Signal</keyword>
<proteinExistence type="evidence at transcript level"/>
<reference evidence="2" key="1">
    <citation type="submission" date="2012-05" db="EMBL/GenBank/DDBJ databases">
        <authorList>
            <person name="Krishnakumar V."/>
            <person name="Cheung F."/>
            <person name="Xiao Y."/>
            <person name="Chan A."/>
            <person name="Moskal W.A."/>
            <person name="Town C.D."/>
        </authorList>
    </citation>
    <scope>NUCLEOTIDE SEQUENCE</scope>
</reference>
<evidence type="ECO:0000313" key="2">
    <source>
        <dbReference type="EMBL" id="AFK41598.1"/>
    </source>
</evidence>
<dbReference type="EMBL" id="BT141804">
    <property type="protein sequence ID" value="AFK41598.1"/>
    <property type="molecule type" value="mRNA"/>
</dbReference>
<feature type="chain" id="PRO_5003679645" evidence="1">
    <location>
        <begin position="20"/>
        <end position="161"/>
    </location>
</feature>
<dbReference type="Pfam" id="PF06232">
    <property type="entry name" value="ATS3"/>
    <property type="match status" value="1"/>
</dbReference>
<dbReference type="AlphaFoldDB" id="I3SMV6"/>
<sequence>MKTLTLIFTFCIIVAFSQAKPAIVPRPELNKTLKVNRTQQLQQNDQSSSCAYLLTIMTSCISPAYTTDQISLLFGDAHGHKAYIARLDDPASGTFQQCAIDVFDVIGPCLGKICHLYLYRSGSNGWVPERVIVDDYYYGPIAFEYNIDIPEGGGLGFNYCG</sequence>
<name>I3SMV6_LOTJA</name>